<dbReference type="InterPro" id="IPR000742">
    <property type="entry name" value="EGF"/>
</dbReference>
<dbReference type="InterPro" id="IPR009030">
    <property type="entry name" value="Growth_fac_rcpt_cys_sf"/>
</dbReference>
<keyword evidence="8" id="KW-1185">Reference proteome</keyword>
<dbReference type="InterPro" id="IPR018097">
    <property type="entry name" value="EGF_Ca-bd_CS"/>
</dbReference>
<comment type="caution">
    <text evidence="5">Lacks conserved residue(s) required for the propagation of feature annotation.</text>
</comment>
<dbReference type="InterPro" id="IPR001881">
    <property type="entry name" value="EGF-like_Ca-bd_dom"/>
</dbReference>
<keyword evidence="3" id="KW-0677">Repeat</keyword>
<dbReference type="Proteomes" id="UP001249851">
    <property type="component" value="Unassembled WGS sequence"/>
</dbReference>
<reference evidence="7" key="2">
    <citation type="journal article" date="2023" name="Science">
        <title>Genomic signatures of disease resistance in endangered staghorn corals.</title>
        <authorList>
            <person name="Vollmer S.V."/>
            <person name="Selwyn J.D."/>
            <person name="Despard B.A."/>
            <person name="Roesel C.L."/>
        </authorList>
    </citation>
    <scope>NUCLEOTIDE SEQUENCE</scope>
    <source>
        <strain evidence="7">K2</strain>
    </source>
</reference>
<dbReference type="PROSITE" id="PS50026">
    <property type="entry name" value="EGF_3"/>
    <property type="match status" value="1"/>
</dbReference>
<dbReference type="SMART" id="SM00181">
    <property type="entry name" value="EGF"/>
    <property type="match status" value="2"/>
</dbReference>
<evidence type="ECO:0000313" key="7">
    <source>
        <dbReference type="EMBL" id="KAK2556524.1"/>
    </source>
</evidence>
<evidence type="ECO:0000256" key="1">
    <source>
        <dbReference type="ARBA" id="ARBA00022536"/>
    </source>
</evidence>
<feature type="domain" description="EGF-like" evidence="6">
    <location>
        <begin position="19"/>
        <end position="64"/>
    </location>
</feature>
<evidence type="ECO:0000259" key="6">
    <source>
        <dbReference type="PROSITE" id="PS50026"/>
    </source>
</evidence>
<protein>
    <submittedName>
        <fullName evidence="7">Nidogen-1</fullName>
    </submittedName>
</protein>
<evidence type="ECO:0000256" key="4">
    <source>
        <dbReference type="ARBA" id="ARBA00023157"/>
    </source>
</evidence>
<dbReference type="GO" id="GO:0005509">
    <property type="term" value="F:calcium ion binding"/>
    <property type="evidence" value="ECO:0007669"/>
    <property type="project" value="InterPro"/>
</dbReference>
<accession>A0AAD9Q8I1</accession>
<gene>
    <name evidence="7" type="ORF">P5673_021427</name>
</gene>
<keyword evidence="4" id="KW-1015">Disulfide bond</keyword>
<sequence>MGFCICQSNFTGNGKFCREGKTCSAEQLKKCGNHSTCIADPILPDKPVCRCLKGFRLNNKKSCEDIDECKTFRAKCKESRCVNTIGSFICTKCKPGFIDGPEGACIADDECGGCGENEECHDGECFCKEGYDMDQFKKCYSTEGDNCASSLQLICGLWMFLLNFLLH</sequence>
<comment type="caution">
    <text evidence="7">The sequence shown here is derived from an EMBL/GenBank/DDBJ whole genome shotgun (WGS) entry which is preliminary data.</text>
</comment>
<keyword evidence="2" id="KW-0732">Signal</keyword>
<keyword evidence="1 5" id="KW-0245">EGF-like domain</keyword>
<evidence type="ECO:0000256" key="2">
    <source>
        <dbReference type="ARBA" id="ARBA00022729"/>
    </source>
</evidence>
<dbReference type="Pfam" id="PF07645">
    <property type="entry name" value="EGF_CA"/>
    <property type="match status" value="1"/>
</dbReference>
<dbReference type="SUPFAM" id="SSF57184">
    <property type="entry name" value="Growth factor receptor domain"/>
    <property type="match status" value="1"/>
</dbReference>
<dbReference type="FunFam" id="2.10.25.10:FF:000038">
    <property type="entry name" value="Fibrillin 2"/>
    <property type="match status" value="1"/>
</dbReference>
<dbReference type="InterPro" id="IPR050751">
    <property type="entry name" value="ECM_structural_protein"/>
</dbReference>
<dbReference type="SMART" id="SM00179">
    <property type="entry name" value="EGF_CA"/>
    <property type="match status" value="1"/>
</dbReference>
<proteinExistence type="predicted"/>
<dbReference type="PROSITE" id="PS01187">
    <property type="entry name" value="EGF_CA"/>
    <property type="match status" value="1"/>
</dbReference>
<dbReference type="PROSITE" id="PS01186">
    <property type="entry name" value="EGF_2"/>
    <property type="match status" value="1"/>
</dbReference>
<dbReference type="PANTHER" id="PTHR24034">
    <property type="entry name" value="EGF-LIKE DOMAIN-CONTAINING PROTEIN"/>
    <property type="match status" value="1"/>
</dbReference>
<organism evidence="7 8">
    <name type="scientific">Acropora cervicornis</name>
    <name type="common">Staghorn coral</name>
    <dbReference type="NCBI Taxonomy" id="6130"/>
    <lineage>
        <taxon>Eukaryota</taxon>
        <taxon>Metazoa</taxon>
        <taxon>Cnidaria</taxon>
        <taxon>Anthozoa</taxon>
        <taxon>Hexacorallia</taxon>
        <taxon>Scleractinia</taxon>
        <taxon>Astrocoeniina</taxon>
        <taxon>Acroporidae</taxon>
        <taxon>Acropora</taxon>
    </lineage>
</organism>
<evidence type="ECO:0000313" key="8">
    <source>
        <dbReference type="Proteomes" id="UP001249851"/>
    </source>
</evidence>
<evidence type="ECO:0000256" key="5">
    <source>
        <dbReference type="PROSITE-ProRule" id="PRU00076"/>
    </source>
</evidence>
<dbReference type="EMBL" id="JARQWQ010000055">
    <property type="protein sequence ID" value="KAK2556524.1"/>
    <property type="molecule type" value="Genomic_DNA"/>
</dbReference>
<dbReference type="AlphaFoldDB" id="A0AAD9Q8I1"/>
<dbReference type="Gene3D" id="2.10.25.10">
    <property type="entry name" value="Laminin"/>
    <property type="match status" value="2"/>
</dbReference>
<dbReference type="SUPFAM" id="SSF57196">
    <property type="entry name" value="EGF/Laminin"/>
    <property type="match status" value="1"/>
</dbReference>
<name>A0AAD9Q8I1_ACRCE</name>
<evidence type="ECO:0000256" key="3">
    <source>
        <dbReference type="ARBA" id="ARBA00022737"/>
    </source>
</evidence>
<dbReference type="PANTHER" id="PTHR24034:SF209">
    <property type="entry name" value="EGF-LIKE DOMAIN-CONTAINING PROTEIN"/>
    <property type="match status" value="1"/>
</dbReference>
<reference evidence="7" key="1">
    <citation type="journal article" date="2023" name="G3 (Bethesda)">
        <title>Whole genome assembly and annotation of the endangered Caribbean coral Acropora cervicornis.</title>
        <authorList>
            <person name="Selwyn J.D."/>
            <person name="Vollmer S.V."/>
        </authorList>
    </citation>
    <scope>NUCLEOTIDE SEQUENCE</scope>
    <source>
        <strain evidence="7">K2</strain>
    </source>
</reference>
<dbReference type="InterPro" id="IPR049883">
    <property type="entry name" value="NOTCH1_EGF-like"/>
</dbReference>